<dbReference type="AlphaFoldDB" id="A0AAD4VG22"/>
<dbReference type="InterPro" id="IPR025398">
    <property type="entry name" value="DUF4371"/>
</dbReference>
<dbReference type="Proteomes" id="UP001054821">
    <property type="component" value="Chromosome 6"/>
</dbReference>
<keyword evidence="1" id="KW-0472">Membrane</keyword>
<keyword evidence="1" id="KW-1133">Transmembrane helix</keyword>
<keyword evidence="4" id="KW-1185">Reference proteome</keyword>
<feature type="domain" description="DUF4371" evidence="2">
    <location>
        <begin position="1"/>
        <end position="64"/>
    </location>
</feature>
<proteinExistence type="predicted"/>
<evidence type="ECO:0000259" key="2">
    <source>
        <dbReference type="Pfam" id="PF14291"/>
    </source>
</evidence>
<gene>
    <name evidence="3" type="ORF">L3X38_033498</name>
</gene>
<name>A0AAD4VG22_PRUDU</name>
<dbReference type="PANTHER" id="PTHR45749:SF26">
    <property type="entry name" value="ZINC FINGER MYM-TYPE PROTEIN 1-LIKE"/>
    <property type="match status" value="1"/>
</dbReference>
<evidence type="ECO:0000313" key="4">
    <source>
        <dbReference type="Proteomes" id="UP001054821"/>
    </source>
</evidence>
<evidence type="ECO:0000256" key="1">
    <source>
        <dbReference type="SAM" id="Phobius"/>
    </source>
</evidence>
<reference evidence="3 4" key="1">
    <citation type="journal article" date="2022" name="G3 (Bethesda)">
        <title>Whole-genome sequence and methylome profiling of the almond [Prunus dulcis (Mill.) D.A. Webb] cultivar 'Nonpareil'.</title>
        <authorList>
            <person name="D'Amico-Willman K.M."/>
            <person name="Ouma W.Z."/>
            <person name="Meulia T."/>
            <person name="Sideli G.M."/>
            <person name="Gradziel T.M."/>
            <person name="Fresnedo-Ramirez J."/>
        </authorList>
    </citation>
    <scope>NUCLEOTIDE SEQUENCE [LARGE SCALE GENOMIC DNA]</scope>
    <source>
        <strain evidence="3">Clone GOH B32 T37-40</strain>
    </source>
</reference>
<accession>A0AAD4VG22</accession>
<comment type="caution">
    <text evidence="3">The sequence shown here is derived from an EMBL/GenBank/DDBJ whole genome shotgun (WGS) entry which is preliminary data.</text>
</comment>
<dbReference type="Pfam" id="PF14291">
    <property type="entry name" value="DUF4371"/>
    <property type="match status" value="1"/>
</dbReference>
<feature type="transmembrane region" description="Helical" evidence="1">
    <location>
        <begin position="71"/>
        <end position="89"/>
    </location>
</feature>
<dbReference type="EMBL" id="JAJFAZ020000006">
    <property type="protein sequence ID" value="KAI5324425.1"/>
    <property type="molecule type" value="Genomic_DNA"/>
</dbReference>
<protein>
    <recommendedName>
        <fullName evidence="2">DUF4371 domain-containing protein</fullName>
    </recommendedName>
</protein>
<dbReference type="PANTHER" id="PTHR45749">
    <property type="match status" value="1"/>
</dbReference>
<sequence>MAIIIRFVSCDGHIRERFFDIVSVHDTNSSTLKSDICKVFSKHSLLVSNMRGQRYDGASNMHGDGVTYKHYFSMIVYMHIIFIALLITFN</sequence>
<organism evidence="3 4">
    <name type="scientific">Prunus dulcis</name>
    <name type="common">Almond</name>
    <name type="synonym">Amygdalus dulcis</name>
    <dbReference type="NCBI Taxonomy" id="3755"/>
    <lineage>
        <taxon>Eukaryota</taxon>
        <taxon>Viridiplantae</taxon>
        <taxon>Streptophyta</taxon>
        <taxon>Embryophyta</taxon>
        <taxon>Tracheophyta</taxon>
        <taxon>Spermatophyta</taxon>
        <taxon>Magnoliopsida</taxon>
        <taxon>eudicotyledons</taxon>
        <taxon>Gunneridae</taxon>
        <taxon>Pentapetalae</taxon>
        <taxon>rosids</taxon>
        <taxon>fabids</taxon>
        <taxon>Rosales</taxon>
        <taxon>Rosaceae</taxon>
        <taxon>Amygdaloideae</taxon>
        <taxon>Amygdaleae</taxon>
        <taxon>Prunus</taxon>
    </lineage>
</organism>
<keyword evidence="1" id="KW-0812">Transmembrane</keyword>
<evidence type="ECO:0000313" key="3">
    <source>
        <dbReference type="EMBL" id="KAI5324425.1"/>
    </source>
</evidence>